<accession>A0A5K8A6E8</accession>
<evidence type="ECO:0000313" key="3">
    <source>
        <dbReference type="Proteomes" id="UP000422108"/>
    </source>
</evidence>
<protein>
    <recommendedName>
        <fullName evidence="4">DUF4125 domain-containing protein</fullName>
    </recommendedName>
</protein>
<sequence length="209" mass="24077">MTAISNFIEKILNIEWQMFKAIKSAAPVSCQDSPETFKEVRGSVFEIWSEEMLDSYLGDLKLAQEKGRNLLTEKYARMDNLIPPLKINPLINEIVSIEADWQKELKEKYPLLYARTCRGTDAVQNGNNFSIYLKSELETYSDRTIELYYSQIKEASENKKNLSAQALDCLVQKSGYRNIEHAEKYLTTSGNSRDSNNRFGKKHITKETL</sequence>
<feature type="region of interest" description="Disordered" evidence="1">
    <location>
        <begin position="188"/>
        <end position="209"/>
    </location>
</feature>
<dbReference type="InterPro" id="IPR025191">
    <property type="entry name" value="DUF4125"/>
</dbReference>
<gene>
    <name evidence="2" type="ORF">DSCOOX_12670</name>
</gene>
<name>A0A5K8A6E8_9BACT</name>
<dbReference type="AlphaFoldDB" id="A0A5K8A6E8"/>
<dbReference type="Proteomes" id="UP000422108">
    <property type="component" value="Chromosome"/>
</dbReference>
<reference evidence="2 3" key="1">
    <citation type="submission" date="2019-11" db="EMBL/GenBank/DDBJ databases">
        <title>Comparative genomics of hydrocarbon-degrading Desulfosarcina strains.</title>
        <authorList>
            <person name="Watanabe M."/>
            <person name="Kojima H."/>
            <person name="Fukui M."/>
        </authorList>
    </citation>
    <scope>NUCLEOTIDE SEQUENCE [LARGE SCALE GENOMIC DNA]</scope>
    <source>
        <strain evidence="3">oXyS1</strain>
    </source>
</reference>
<feature type="compositionally biased region" description="Polar residues" evidence="1">
    <location>
        <begin position="188"/>
        <end position="198"/>
    </location>
</feature>
<keyword evidence="3" id="KW-1185">Reference proteome</keyword>
<dbReference type="EMBL" id="AP021879">
    <property type="protein sequence ID" value="BBO88087.1"/>
    <property type="molecule type" value="Genomic_DNA"/>
</dbReference>
<proteinExistence type="predicted"/>
<dbReference type="Pfam" id="PF13526">
    <property type="entry name" value="DUF4125"/>
    <property type="match status" value="1"/>
</dbReference>
<evidence type="ECO:0000256" key="1">
    <source>
        <dbReference type="SAM" id="MobiDB-lite"/>
    </source>
</evidence>
<evidence type="ECO:0008006" key="4">
    <source>
        <dbReference type="Google" id="ProtNLM"/>
    </source>
</evidence>
<dbReference type="RefSeq" id="WP_155309454.1">
    <property type="nucleotide sequence ID" value="NZ_AP021879.1"/>
</dbReference>
<feature type="compositionally biased region" description="Basic residues" evidence="1">
    <location>
        <begin position="199"/>
        <end position="209"/>
    </location>
</feature>
<evidence type="ECO:0000313" key="2">
    <source>
        <dbReference type="EMBL" id="BBO88087.1"/>
    </source>
</evidence>
<organism evidence="2 3">
    <name type="scientific">Desulfosarcina ovata subsp. ovata</name>
    <dbReference type="NCBI Taxonomy" id="2752305"/>
    <lineage>
        <taxon>Bacteria</taxon>
        <taxon>Pseudomonadati</taxon>
        <taxon>Thermodesulfobacteriota</taxon>
        <taxon>Desulfobacteria</taxon>
        <taxon>Desulfobacterales</taxon>
        <taxon>Desulfosarcinaceae</taxon>
        <taxon>Desulfosarcina</taxon>
    </lineage>
</organism>